<dbReference type="Proteomes" id="UP001152523">
    <property type="component" value="Unassembled WGS sequence"/>
</dbReference>
<organism evidence="1 2">
    <name type="scientific">Cuscuta epithymum</name>
    <dbReference type="NCBI Taxonomy" id="186058"/>
    <lineage>
        <taxon>Eukaryota</taxon>
        <taxon>Viridiplantae</taxon>
        <taxon>Streptophyta</taxon>
        <taxon>Embryophyta</taxon>
        <taxon>Tracheophyta</taxon>
        <taxon>Spermatophyta</taxon>
        <taxon>Magnoliopsida</taxon>
        <taxon>eudicotyledons</taxon>
        <taxon>Gunneridae</taxon>
        <taxon>Pentapetalae</taxon>
        <taxon>asterids</taxon>
        <taxon>lamiids</taxon>
        <taxon>Solanales</taxon>
        <taxon>Convolvulaceae</taxon>
        <taxon>Cuscuteae</taxon>
        <taxon>Cuscuta</taxon>
        <taxon>Cuscuta subgen. Cuscuta</taxon>
    </lineage>
</organism>
<sequence>MLSLPKGVTVNPWSAFSMTPRSSHDDDDDALALATFITPTFQYDLTTEKVHLVSIDDLMKMEEDGKHWVYREILAKDSYMDWYYILLYLVRDVVERFHLKVTISGMVCATQHK</sequence>
<evidence type="ECO:0000313" key="2">
    <source>
        <dbReference type="Proteomes" id="UP001152523"/>
    </source>
</evidence>
<evidence type="ECO:0000313" key="1">
    <source>
        <dbReference type="EMBL" id="CAH9141262.1"/>
    </source>
</evidence>
<comment type="caution">
    <text evidence="1">The sequence shown here is derived from an EMBL/GenBank/DDBJ whole genome shotgun (WGS) entry which is preliminary data.</text>
</comment>
<proteinExistence type="predicted"/>
<protein>
    <submittedName>
        <fullName evidence="1">Uncharacterized protein</fullName>
    </submittedName>
</protein>
<dbReference type="EMBL" id="CAMAPF010001029">
    <property type="protein sequence ID" value="CAH9141262.1"/>
    <property type="molecule type" value="Genomic_DNA"/>
</dbReference>
<keyword evidence="2" id="KW-1185">Reference proteome</keyword>
<gene>
    <name evidence="1" type="ORF">CEPIT_LOCUS38994</name>
</gene>
<name>A0AAV0G0W7_9ASTE</name>
<dbReference type="AlphaFoldDB" id="A0AAV0G0W7"/>
<accession>A0AAV0G0W7</accession>
<reference evidence="1" key="1">
    <citation type="submission" date="2022-07" db="EMBL/GenBank/DDBJ databases">
        <authorList>
            <person name="Macas J."/>
            <person name="Novak P."/>
            <person name="Neumann P."/>
        </authorList>
    </citation>
    <scope>NUCLEOTIDE SEQUENCE</scope>
</reference>